<dbReference type="EMBL" id="AEIJ01000001">
    <property type="status" value="NOT_ANNOTATED_CDS"/>
    <property type="molecule type" value="Genomic_DNA"/>
</dbReference>
<dbReference type="Proteomes" id="UP000017200">
    <property type="component" value="Unassembled WGS sequence"/>
</dbReference>
<evidence type="ECO:0000256" key="2">
    <source>
        <dbReference type="SAM" id="MobiDB-lite"/>
    </source>
</evidence>
<reference evidence="5" key="1">
    <citation type="submission" date="2010-11" db="EMBL/GenBank/DDBJ databases">
        <title>The genome sequence of Microbotryum violaceum strain p1A1 Lamole.</title>
        <authorList>
            <person name="Cuomo C."/>
            <person name="Perlin M."/>
            <person name="Young S.K."/>
            <person name="Zeng Q."/>
            <person name="Gargeya S."/>
            <person name="Alvarado L."/>
            <person name="Berlin A."/>
            <person name="Chapman S.B."/>
            <person name="Chen Z."/>
            <person name="Freedman E."/>
            <person name="Gellesch M."/>
            <person name="Goldberg J."/>
            <person name="Griggs A."/>
            <person name="Gujja S."/>
            <person name="Heilman E."/>
            <person name="Heiman D."/>
            <person name="Howarth C."/>
            <person name="Mehta T."/>
            <person name="Neiman D."/>
            <person name="Pearson M."/>
            <person name="Roberts A."/>
            <person name="Saif S."/>
            <person name="Shea T."/>
            <person name="Shenoy N."/>
            <person name="Sisk P."/>
            <person name="Stolte C."/>
            <person name="Sykes S."/>
            <person name="White J."/>
            <person name="Yandava C."/>
            <person name="Haas B."/>
            <person name="Nusbaum C."/>
            <person name="Birren B."/>
        </authorList>
    </citation>
    <scope>NUCLEOTIDE SEQUENCE [LARGE SCALE GENOMIC DNA]</scope>
    <source>
        <strain evidence="5">p1A1 Lamole</strain>
    </source>
</reference>
<evidence type="ECO:0000313" key="3">
    <source>
        <dbReference type="EMBL" id="KDE09617.1"/>
    </source>
</evidence>
<dbReference type="AlphaFoldDB" id="U5GXU8"/>
<dbReference type="InParanoid" id="U5GXU8"/>
<proteinExistence type="predicted"/>
<sequence>MVLQDVSNLLSPSLQASTSLDTRMKTGTLAGPSTSALGPSTIALTDRTAPLALARMKLKDTKQERRVSPRLRKLSGIDVDTDTEIDSRRPAAIGSIETEERLATEYSQAVPEIAHLRNQLGVAHSEVAHHEAELLVLREGLDCHALRIIELETDLASAFASKEFHEAEIKTMRKTLQELEAGKAERESMIAQLTDQVKHLSERLTETSEEAESLRGELKDAQLRQQLQDEEGRNLIAAQEELEHAYDDAVAQLELWKREHGLLSYTEEEQTGNAIDNSIEEETEDDDAEHPCTDGSETLIDHRQMGSQQNNSGTQEVNEVHLHPAEDVTEEFDLVNVETDLTPPIPPAPSSSRSGGRNTFKSRLNKLVASESTLMTLISHY</sequence>
<reference evidence="4" key="4">
    <citation type="submission" date="2015-06" db="UniProtKB">
        <authorList>
            <consortium name="EnsemblFungi"/>
        </authorList>
    </citation>
    <scope>IDENTIFICATION</scope>
</reference>
<feature type="region of interest" description="Disordered" evidence="2">
    <location>
        <begin position="340"/>
        <end position="359"/>
    </location>
</feature>
<dbReference type="OrthoDB" id="2537419at2759"/>
<dbReference type="SUPFAM" id="SSF57997">
    <property type="entry name" value="Tropomyosin"/>
    <property type="match status" value="1"/>
</dbReference>
<name>U5GXU8_USTV1</name>
<gene>
    <name evidence="3" type="ORF">MVLG_00024</name>
</gene>
<evidence type="ECO:0000256" key="1">
    <source>
        <dbReference type="SAM" id="Coils"/>
    </source>
</evidence>
<evidence type="ECO:0000313" key="5">
    <source>
        <dbReference type="Proteomes" id="UP000017200"/>
    </source>
</evidence>
<feature type="coiled-coil region" evidence="1">
    <location>
        <begin position="162"/>
        <end position="259"/>
    </location>
</feature>
<protein>
    <submittedName>
        <fullName evidence="3 4">Uncharacterized protein</fullName>
    </submittedName>
</protein>
<keyword evidence="5" id="KW-1185">Reference proteome</keyword>
<reference evidence="3 5" key="3">
    <citation type="journal article" date="2015" name="BMC Genomics">
        <title>Sex and parasites: genomic and transcriptomic analysis of Microbotryum lychnidis-dioicae, the biotrophic and plant-castrating anther smut fungus.</title>
        <authorList>
            <person name="Perlin M.H."/>
            <person name="Amselem J."/>
            <person name="Fontanillas E."/>
            <person name="Toh S.S."/>
            <person name="Chen Z."/>
            <person name="Goldberg J."/>
            <person name="Duplessis S."/>
            <person name="Henrissat B."/>
            <person name="Young S."/>
            <person name="Zeng Q."/>
            <person name="Aguileta G."/>
            <person name="Petit E."/>
            <person name="Badouin H."/>
            <person name="Andrews J."/>
            <person name="Razeeq D."/>
            <person name="Gabaldon T."/>
            <person name="Quesneville H."/>
            <person name="Giraud T."/>
            <person name="Hood M.E."/>
            <person name="Schultz D.J."/>
            <person name="Cuomo C.A."/>
        </authorList>
    </citation>
    <scope>NUCLEOTIDE SEQUENCE [LARGE SCALE GENOMIC DNA]</scope>
    <source>
        <strain evidence="5">p1A1 Lamole</strain>
        <strain evidence="3">P1A1 Lamole</strain>
    </source>
</reference>
<evidence type="ECO:0000313" key="4">
    <source>
        <dbReference type="EnsemblFungi" id="MVLG_00024T0"/>
    </source>
</evidence>
<dbReference type="Gene3D" id="1.20.5.170">
    <property type="match status" value="1"/>
</dbReference>
<dbReference type="EMBL" id="GL541643">
    <property type="protein sequence ID" value="KDE09617.1"/>
    <property type="molecule type" value="Genomic_DNA"/>
</dbReference>
<accession>U5GXU8</accession>
<keyword evidence="1" id="KW-0175">Coiled coil</keyword>
<dbReference type="HOGENOM" id="CLU_726032_0_0_1"/>
<reference evidence="3" key="2">
    <citation type="submission" date="2010-11" db="EMBL/GenBank/DDBJ databases">
        <authorList>
            <consortium name="The Broad Institute Genome Sequencing Platform"/>
            <person name="Earl A."/>
            <person name="Ward D."/>
            <person name="Feldgarden M."/>
            <person name="Gevers D."/>
            <person name="Butler R."/>
            <person name="Young S.K."/>
            <person name="Zeng Q."/>
            <person name="Gargeya S."/>
            <person name="Fitzgerald M."/>
            <person name="Haas B."/>
            <person name="Abouelleil A."/>
            <person name="Alvarado L."/>
            <person name="Arachchi H.M."/>
            <person name="Berlin A."/>
            <person name="Brown A."/>
            <person name="Chapman S.B."/>
            <person name="Chen Z."/>
            <person name="Dunbar C."/>
            <person name="Freedman E."/>
            <person name="Gearin G."/>
            <person name="Gellesch M."/>
            <person name="Goldberg J."/>
            <person name="Griggs A."/>
            <person name="Gujja S."/>
            <person name="Heilman E."/>
            <person name="Heiman D."/>
            <person name="Howarth C."/>
            <person name="Larson L."/>
            <person name="Lui A."/>
            <person name="MacDonald P.J.P."/>
            <person name="Mehta T."/>
            <person name="Montmayeur A."/>
            <person name="Murphy C."/>
            <person name="Neiman D."/>
            <person name="Pearson M."/>
            <person name="Priest M."/>
            <person name="Roberts A."/>
            <person name="Saif S."/>
            <person name="Shea T."/>
            <person name="Shenoy N."/>
            <person name="Sisk P."/>
            <person name="Stolte C."/>
            <person name="Sykes S."/>
            <person name="White J."/>
            <person name="Yandava C."/>
            <person name="Wortman J."/>
            <person name="Nusbaum C."/>
            <person name="Birren B."/>
        </authorList>
    </citation>
    <scope>NUCLEOTIDE SEQUENCE</scope>
    <source>
        <strain evidence="3">P1A1 Lamole</strain>
    </source>
</reference>
<dbReference type="EnsemblFungi" id="MVLG_00024T0">
    <property type="protein sequence ID" value="MVLG_00024T0"/>
    <property type="gene ID" value="MVLG_00024"/>
</dbReference>
<organism evidence="3">
    <name type="scientific">Microbotryum lychnidis-dioicae (strain p1A1 Lamole / MvSl-1064)</name>
    <name type="common">Anther smut fungus</name>
    <dbReference type="NCBI Taxonomy" id="683840"/>
    <lineage>
        <taxon>Eukaryota</taxon>
        <taxon>Fungi</taxon>
        <taxon>Dikarya</taxon>
        <taxon>Basidiomycota</taxon>
        <taxon>Pucciniomycotina</taxon>
        <taxon>Microbotryomycetes</taxon>
        <taxon>Microbotryales</taxon>
        <taxon>Microbotryaceae</taxon>
        <taxon>Microbotryum</taxon>
    </lineage>
</organism>